<proteinExistence type="predicted"/>
<accession>A0A3B1DMJ3</accession>
<organism evidence="1">
    <name type="scientific">hydrothermal vent metagenome</name>
    <dbReference type="NCBI Taxonomy" id="652676"/>
    <lineage>
        <taxon>unclassified sequences</taxon>
        <taxon>metagenomes</taxon>
        <taxon>ecological metagenomes</taxon>
    </lineage>
</organism>
<name>A0A3B1DMJ3_9ZZZZ</name>
<sequence>MIIPIPLNNYPILRVHFSQNHREIQIAFGNYLMVLVLLKNVLYLNRFHSQFQSFYTKTQPNPTPGSDLV</sequence>
<gene>
    <name evidence="1" type="ORF">MNBD_UNCLBAC01-400</name>
</gene>
<dbReference type="AlphaFoldDB" id="A0A3B1DMJ3"/>
<reference evidence="1" key="1">
    <citation type="submission" date="2018-06" db="EMBL/GenBank/DDBJ databases">
        <authorList>
            <person name="Zhirakovskaya E."/>
        </authorList>
    </citation>
    <scope>NUCLEOTIDE SEQUENCE</scope>
</reference>
<evidence type="ECO:0000313" key="1">
    <source>
        <dbReference type="EMBL" id="VAX37278.1"/>
    </source>
</evidence>
<dbReference type="EMBL" id="UOGJ01000123">
    <property type="protein sequence ID" value="VAX37278.1"/>
    <property type="molecule type" value="Genomic_DNA"/>
</dbReference>
<protein>
    <submittedName>
        <fullName evidence="1">Uncharacterized protein</fullName>
    </submittedName>
</protein>